<name>A0A5C6E7G7_9BACT</name>
<organism evidence="2 3">
    <name type="scientific">Novipirellula aureliae</name>
    <dbReference type="NCBI Taxonomy" id="2527966"/>
    <lineage>
        <taxon>Bacteria</taxon>
        <taxon>Pseudomonadati</taxon>
        <taxon>Planctomycetota</taxon>
        <taxon>Planctomycetia</taxon>
        <taxon>Pirellulales</taxon>
        <taxon>Pirellulaceae</taxon>
        <taxon>Novipirellula</taxon>
    </lineage>
</organism>
<sequence>METLAPATQNLPLVLPAVESDRPHATEKPAHSEKPAYRARWISETSELESLSEAWDDLVNNSLQTNLFFDHRFLVPLLNHIVPEKVDILVVESDCVRTNGPPTLYAILPLVRKRLLGIPMDIASILQSDYLPDSTPLVRNSFAAETFDFLFQALSEQRIAFLNLNTITSNTKFEEVLNDAITRGGFARFRKDHFERAALTTEASFEVYQGNHFSKNLRKRLRRCKRQLAEKDGETNITTSNASSDFRQLAEDFLRLEACGWKGRSGTAMKCNSNTREFFCEMIRRQSSGEPRVVFSELKLGGKPIAMLCDIFGDDYAVAYKTAFDEDYAKQSPGLLLEVHNIENAHQRNVRSIDSCTAPGSSAVSRIWNDKVQLQSTVIGLGGLPTRMIIRSLPLLQTLYRTLRKRNVA</sequence>
<evidence type="ECO:0000313" key="2">
    <source>
        <dbReference type="EMBL" id="TWU43416.1"/>
    </source>
</evidence>
<dbReference type="Proteomes" id="UP000315471">
    <property type="component" value="Unassembled WGS sequence"/>
</dbReference>
<dbReference type="Gene3D" id="3.40.630.30">
    <property type="match status" value="1"/>
</dbReference>
<dbReference type="InterPro" id="IPR016181">
    <property type="entry name" value="Acyl_CoA_acyltransferase"/>
</dbReference>
<accession>A0A5C6E7G7</accession>
<gene>
    <name evidence="2" type="ORF">Q31b_24550</name>
</gene>
<dbReference type="RefSeq" id="WP_146599847.1">
    <property type="nucleotide sequence ID" value="NZ_SJPY01000003.1"/>
</dbReference>
<evidence type="ECO:0000259" key="1">
    <source>
        <dbReference type="Pfam" id="PF13480"/>
    </source>
</evidence>
<dbReference type="SUPFAM" id="SSF55729">
    <property type="entry name" value="Acyl-CoA N-acyltransferases (Nat)"/>
    <property type="match status" value="1"/>
</dbReference>
<dbReference type="OrthoDB" id="213519at2"/>
<keyword evidence="3" id="KW-1185">Reference proteome</keyword>
<dbReference type="Pfam" id="PF13480">
    <property type="entry name" value="Acetyltransf_6"/>
    <property type="match status" value="1"/>
</dbReference>
<dbReference type="AlphaFoldDB" id="A0A5C6E7G7"/>
<comment type="caution">
    <text evidence="2">The sequence shown here is derived from an EMBL/GenBank/DDBJ whole genome shotgun (WGS) entry which is preliminary data.</text>
</comment>
<feature type="domain" description="BioF2-like acetyltransferase" evidence="1">
    <location>
        <begin position="216"/>
        <end position="357"/>
    </location>
</feature>
<reference evidence="2 3" key="1">
    <citation type="submission" date="2019-02" db="EMBL/GenBank/DDBJ databases">
        <title>Deep-cultivation of Planctomycetes and their phenomic and genomic characterization uncovers novel biology.</title>
        <authorList>
            <person name="Wiegand S."/>
            <person name="Jogler M."/>
            <person name="Boedeker C."/>
            <person name="Pinto D."/>
            <person name="Vollmers J."/>
            <person name="Rivas-Marin E."/>
            <person name="Kohn T."/>
            <person name="Peeters S.H."/>
            <person name="Heuer A."/>
            <person name="Rast P."/>
            <person name="Oberbeckmann S."/>
            <person name="Bunk B."/>
            <person name="Jeske O."/>
            <person name="Meyerdierks A."/>
            <person name="Storesund J.E."/>
            <person name="Kallscheuer N."/>
            <person name="Luecker S."/>
            <person name="Lage O.M."/>
            <person name="Pohl T."/>
            <person name="Merkel B.J."/>
            <person name="Hornburger P."/>
            <person name="Mueller R.-W."/>
            <person name="Bruemmer F."/>
            <person name="Labrenz M."/>
            <person name="Spormann A.M."/>
            <person name="Op Den Camp H."/>
            <person name="Overmann J."/>
            <person name="Amann R."/>
            <person name="Jetten M.S.M."/>
            <person name="Mascher T."/>
            <person name="Medema M.H."/>
            <person name="Devos D.P."/>
            <person name="Kaster A.-K."/>
            <person name="Ovreas L."/>
            <person name="Rohde M."/>
            <person name="Galperin M.Y."/>
            <person name="Jogler C."/>
        </authorList>
    </citation>
    <scope>NUCLEOTIDE SEQUENCE [LARGE SCALE GENOMIC DNA]</scope>
    <source>
        <strain evidence="2 3">Q31b</strain>
    </source>
</reference>
<protein>
    <recommendedName>
        <fullName evidence="1">BioF2-like acetyltransferase domain-containing protein</fullName>
    </recommendedName>
</protein>
<dbReference type="EMBL" id="SJPY01000003">
    <property type="protein sequence ID" value="TWU43416.1"/>
    <property type="molecule type" value="Genomic_DNA"/>
</dbReference>
<proteinExistence type="predicted"/>
<evidence type="ECO:0000313" key="3">
    <source>
        <dbReference type="Proteomes" id="UP000315471"/>
    </source>
</evidence>
<dbReference type="InterPro" id="IPR038740">
    <property type="entry name" value="BioF2-like_GNAT_dom"/>
</dbReference>